<organism evidence="2 3">
    <name type="scientific">Entotheonella factor</name>
    <dbReference type="NCBI Taxonomy" id="1429438"/>
    <lineage>
        <taxon>Bacteria</taxon>
        <taxon>Pseudomonadati</taxon>
        <taxon>Nitrospinota/Tectimicrobiota group</taxon>
        <taxon>Candidatus Tectimicrobiota</taxon>
        <taxon>Candidatus Entotheonellia</taxon>
        <taxon>Candidatus Entotheonellales</taxon>
        <taxon>Candidatus Entotheonellaceae</taxon>
        <taxon>Candidatus Entotheonella</taxon>
    </lineage>
</organism>
<sequence>MATPRVVSLLPSSTEIICALGLEEHLVGISHECDYPESIVDRPRLTAPKIDLHGSGADIDRAVRALGQQGLSMYRIDAEQLRAVAPDVIITQDQCEVCAVSYAEVTQAAQAFCGPHVEVVALIPNLLQDIWADMRSVGRATGRLPEADALLAACFERVNTIIAETIMIPEPPRVAAIEWIEPLMLAGNWMPELIQLAGGRDGLCKPGSPASVVDWEALRAYDPEVLAIMPCGYPLEKTMSEVPALMRLPGWETLAAVREGRVYAVDGHAYFNRPGPRIVDSLELLTGLIYPDMFGEFLEDRDWAYRRMN</sequence>
<dbReference type="EMBL" id="AZHW01000155">
    <property type="protein sequence ID" value="ETX02324.1"/>
    <property type="molecule type" value="Genomic_DNA"/>
</dbReference>
<reference evidence="2 3" key="1">
    <citation type="journal article" date="2014" name="Nature">
        <title>An environmental bacterial taxon with a large and distinct metabolic repertoire.</title>
        <authorList>
            <person name="Wilson M.C."/>
            <person name="Mori T."/>
            <person name="Ruckert C."/>
            <person name="Uria A.R."/>
            <person name="Helf M.J."/>
            <person name="Takada K."/>
            <person name="Gernert C."/>
            <person name="Steffens U.A."/>
            <person name="Heycke N."/>
            <person name="Schmitt S."/>
            <person name="Rinke C."/>
            <person name="Helfrich E.J."/>
            <person name="Brachmann A.O."/>
            <person name="Gurgui C."/>
            <person name="Wakimoto T."/>
            <person name="Kracht M."/>
            <person name="Crusemann M."/>
            <person name="Hentschel U."/>
            <person name="Abe I."/>
            <person name="Matsunaga S."/>
            <person name="Kalinowski J."/>
            <person name="Takeyama H."/>
            <person name="Piel J."/>
        </authorList>
    </citation>
    <scope>NUCLEOTIDE SEQUENCE [LARGE SCALE GENOMIC DNA]</scope>
    <source>
        <strain evidence="3">TSY1</strain>
    </source>
</reference>
<dbReference type="PANTHER" id="PTHR42860:SF1">
    <property type="entry name" value="VITAMIN B12-BINDING PROTEIN"/>
    <property type="match status" value="1"/>
</dbReference>
<evidence type="ECO:0000259" key="1">
    <source>
        <dbReference type="PROSITE" id="PS50983"/>
    </source>
</evidence>
<proteinExistence type="predicted"/>
<dbReference type="CDD" id="cd01144">
    <property type="entry name" value="BtuF"/>
    <property type="match status" value="1"/>
</dbReference>
<dbReference type="Pfam" id="PF01497">
    <property type="entry name" value="Peripla_BP_2"/>
    <property type="match status" value="1"/>
</dbReference>
<comment type="caution">
    <text evidence="2">The sequence shown here is derived from an EMBL/GenBank/DDBJ whole genome shotgun (WGS) entry which is preliminary data.</text>
</comment>
<name>W4LW60_ENTF1</name>
<gene>
    <name evidence="2" type="ORF">ETSY1_04080</name>
</gene>
<dbReference type="Proteomes" id="UP000019141">
    <property type="component" value="Unassembled WGS sequence"/>
</dbReference>
<dbReference type="PROSITE" id="PS50983">
    <property type="entry name" value="FE_B12_PBP"/>
    <property type="match status" value="1"/>
</dbReference>
<evidence type="ECO:0000313" key="2">
    <source>
        <dbReference type="EMBL" id="ETX02324.1"/>
    </source>
</evidence>
<dbReference type="Gene3D" id="3.40.50.1980">
    <property type="entry name" value="Nitrogenase molybdenum iron protein domain"/>
    <property type="match status" value="2"/>
</dbReference>
<dbReference type="AlphaFoldDB" id="W4LW60"/>
<protein>
    <recommendedName>
        <fullName evidence="1">Fe/B12 periplasmic-binding domain-containing protein</fullName>
    </recommendedName>
</protein>
<keyword evidence="3" id="KW-1185">Reference proteome</keyword>
<accession>W4LW60</accession>
<feature type="domain" description="Fe/B12 periplasmic-binding" evidence="1">
    <location>
        <begin position="5"/>
        <end position="293"/>
    </location>
</feature>
<dbReference type="PANTHER" id="PTHR42860">
    <property type="entry name" value="VITAMIN B12-BINDING PROTEIN"/>
    <property type="match status" value="1"/>
</dbReference>
<dbReference type="InterPro" id="IPR051030">
    <property type="entry name" value="Vitamin_B12-ABC_binding"/>
</dbReference>
<dbReference type="HOGENOM" id="CLU_038034_9_1_7"/>
<evidence type="ECO:0000313" key="3">
    <source>
        <dbReference type="Proteomes" id="UP000019141"/>
    </source>
</evidence>
<dbReference type="SUPFAM" id="SSF53807">
    <property type="entry name" value="Helical backbone' metal receptor"/>
    <property type="match status" value="1"/>
</dbReference>
<dbReference type="InterPro" id="IPR002491">
    <property type="entry name" value="ABC_transptr_periplasmic_BD"/>
</dbReference>